<comment type="caution">
    <text evidence="2">The sequence shown here is derived from an EMBL/GenBank/DDBJ whole genome shotgun (WGS) entry which is preliminary data.</text>
</comment>
<reference evidence="2 3" key="1">
    <citation type="journal article" date="2023" name="Hortic Res">
        <title>Pangenome of water caltrop reveals structural variations and asymmetric subgenome divergence after allopolyploidization.</title>
        <authorList>
            <person name="Zhang X."/>
            <person name="Chen Y."/>
            <person name="Wang L."/>
            <person name="Yuan Y."/>
            <person name="Fang M."/>
            <person name="Shi L."/>
            <person name="Lu R."/>
            <person name="Comes H.P."/>
            <person name="Ma Y."/>
            <person name="Chen Y."/>
            <person name="Huang G."/>
            <person name="Zhou Y."/>
            <person name="Zheng Z."/>
            <person name="Qiu Y."/>
        </authorList>
    </citation>
    <scope>NUCLEOTIDE SEQUENCE [LARGE SCALE GENOMIC DNA]</scope>
    <source>
        <tissue evidence="2">Roots</tissue>
    </source>
</reference>
<proteinExistence type="predicted"/>
<dbReference type="AlphaFoldDB" id="A0AAN7Q7Z8"/>
<feature type="region of interest" description="Disordered" evidence="1">
    <location>
        <begin position="79"/>
        <end position="99"/>
    </location>
</feature>
<protein>
    <submittedName>
        <fullName evidence="2">Uncharacterized protein</fullName>
    </submittedName>
</protein>
<feature type="compositionally biased region" description="Polar residues" evidence="1">
    <location>
        <begin position="82"/>
        <end position="93"/>
    </location>
</feature>
<keyword evidence="3" id="KW-1185">Reference proteome</keyword>
<dbReference type="EMBL" id="JAXIOK010000009">
    <property type="protein sequence ID" value="KAK4761446.1"/>
    <property type="molecule type" value="Genomic_DNA"/>
</dbReference>
<evidence type="ECO:0000256" key="1">
    <source>
        <dbReference type="SAM" id="MobiDB-lite"/>
    </source>
</evidence>
<sequence length="254" mass="28640">MWGNTIRKKLKNQQRPVLSQRLWEQAFQSQPSDKTAANSSRNIVKESAEKSLLNTKKGKAVLKVKKKIMKKNRGDALVINEGSRNGEGTNSAEQENKKETETLVEVSNKIQSVPSEQETGKKVEMLMETSVQAKAKASDRIPQNSIKARTKLMKKGFPKIADAKAALNKVQNKIVKKNKKVSLILNEPSGTSEGTPNMQSKEEKVGIIERRKINSRMAKITAQMTDWKIQRKRGLTTEECNRKFLKRARKRLGA</sequence>
<accession>A0AAN7Q7Z8</accession>
<evidence type="ECO:0000313" key="2">
    <source>
        <dbReference type="EMBL" id="KAK4761446.1"/>
    </source>
</evidence>
<feature type="compositionally biased region" description="Polar residues" evidence="1">
    <location>
        <begin position="26"/>
        <end position="42"/>
    </location>
</feature>
<evidence type="ECO:0000313" key="3">
    <source>
        <dbReference type="Proteomes" id="UP001345219"/>
    </source>
</evidence>
<dbReference type="Proteomes" id="UP001345219">
    <property type="component" value="Chromosome 23"/>
</dbReference>
<feature type="region of interest" description="Disordered" evidence="1">
    <location>
        <begin position="26"/>
        <end position="56"/>
    </location>
</feature>
<organism evidence="2 3">
    <name type="scientific">Trapa incisa</name>
    <dbReference type="NCBI Taxonomy" id="236973"/>
    <lineage>
        <taxon>Eukaryota</taxon>
        <taxon>Viridiplantae</taxon>
        <taxon>Streptophyta</taxon>
        <taxon>Embryophyta</taxon>
        <taxon>Tracheophyta</taxon>
        <taxon>Spermatophyta</taxon>
        <taxon>Magnoliopsida</taxon>
        <taxon>eudicotyledons</taxon>
        <taxon>Gunneridae</taxon>
        <taxon>Pentapetalae</taxon>
        <taxon>rosids</taxon>
        <taxon>malvids</taxon>
        <taxon>Myrtales</taxon>
        <taxon>Lythraceae</taxon>
        <taxon>Trapa</taxon>
    </lineage>
</organism>
<gene>
    <name evidence="2" type="ORF">SAY87_029330</name>
</gene>
<name>A0AAN7Q7Z8_9MYRT</name>